<protein>
    <submittedName>
        <fullName evidence="2">Uncharacterized protein</fullName>
    </submittedName>
</protein>
<dbReference type="Proteomes" id="UP000053958">
    <property type="component" value="Unassembled WGS sequence"/>
</dbReference>
<comment type="caution">
    <text evidence="2">The sequence shown here is derived from an EMBL/GenBank/DDBJ whole genome shotgun (WGS) entry which is preliminary data.</text>
</comment>
<reference evidence="2 3" key="1">
    <citation type="submission" date="2015-04" db="EMBL/GenBank/DDBJ databases">
        <authorList>
            <person name="Heijne W.H."/>
            <person name="Fedorova N.D."/>
            <person name="Nierman W.C."/>
            <person name="Vollebregt A.W."/>
            <person name="Zhao Z."/>
            <person name="Wu L."/>
            <person name="Kumar M."/>
            <person name="Stam H."/>
            <person name="van den Berg M.A."/>
            <person name="Pel H.J."/>
        </authorList>
    </citation>
    <scope>NUCLEOTIDE SEQUENCE [LARGE SCALE GENOMIC DNA]</scope>
    <source>
        <strain evidence="2 3">CBS 393.64</strain>
    </source>
</reference>
<organism evidence="2 3">
    <name type="scientific">Rasamsonia emersonii (strain ATCC 16479 / CBS 393.64 / IMI 116815)</name>
    <dbReference type="NCBI Taxonomy" id="1408163"/>
    <lineage>
        <taxon>Eukaryota</taxon>
        <taxon>Fungi</taxon>
        <taxon>Dikarya</taxon>
        <taxon>Ascomycota</taxon>
        <taxon>Pezizomycotina</taxon>
        <taxon>Eurotiomycetes</taxon>
        <taxon>Eurotiomycetidae</taxon>
        <taxon>Eurotiales</taxon>
        <taxon>Trichocomaceae</taxon>
        <taxon>Rasamsonia</taxon>
    </lineage>
</organism>
<evidence type="ECO:0000256" key="1">
    <source>
        <dbReference type="SAM" id="MobiDB-lite"/>
    </source>
</evidence>
<evidence type="ECO:0000313" key="3">
    <source>
        <dbReference type="Proteomes" id="UP000053958"/>
    </source>
</evidence>
<dbReference type="AlphaFoldDB" id="A0A0F4Z0H3"/>
<sequence>MATKSRVILASTWAFEDDAAREMRDQLKSEAGNADLGIEYNGNDNVFVIHGENLERSMAKFGARMTDYIEDQRNKDLLDIPRVRRLEVSEVATADEDTAEVPESEAQGNLLALDSDSGDEATYTQWTKNWLSSSGGIGYFSHAPRDFLKEVGTLTGTQISVESQAKGLQVLGKNTSDVDDALEKLTRLDSSLSLMTRPQINHALQVPENVALRFKLGSYENRHGIASRHILADPNVPLNAKLSQMAVTVALGFDADKRGFAVTQHIKQPQSSNVPVVSRIWSDYKFQEIGDGAKYLQLEAVTEKRDTASASDAGDEATSGGNDDVSS</sequence>
<feature type="region of interest" description="Disordered" evidence="1">
    <location>
        <begin position="305"/>
        <end position="327"/>
    </location>
</feature>
<dbReference type="GeneID" id="25314491"/>
<gene>
    <name evidence="2" type="ORF">T310_2140</name>
</gene>
<feature type="non-terminal residue" evidence="2">
    <location>
        <position position="327"/>
    </location>
</feature>
<dbReference type="EMBL" id="LASV01000085">
    <property type="protein sequence ID" value="KKA23850.1"/>
    <property type="molecule type" value="Genomic_DNA"/>
</dbReference>
<name>A0A0F4Z0H3_RASE3</name>
<accession>A0A0F4Z0H3</accession>
<keyword evidence="3" id="KW-1185">Reference proteome</keyword>
<proteinExistence type="predicted"/>
<dbReference type="RefSeq" id="XP_013330462.1">
    <property type="nucleotide sequence ID" value="XM_013475008.1"/>
</dbReference>
<dbReference type="OrthoDB" id="10265971at2759"/>
<evidence type="ECO:0000313" key="2">
    <source>
        <dbReference type="EMBL" id="KKA23850.1"/>
    </source>
</evidence>